<evidence type="ECO:0000313" key="2">
    <source>
        <dbReference type="Proteomes" id="UP000033428"/>
    </source>
</evidence>
<proteinExistence type="predicted"/>
<name>A0A0F0CSL1_9BACT</name>
<protein>
    <submittedName>
        <fullName evidence="1">Uncharacterized protein</fullName>
    </submittedName>
</protein>
<dbReference type="EMBL" id="JYNY01000358">
    <property type="protein sequence ID" value="KJJ84435.1"/>
    <property type="molecule type" value="Genomic_DNA"/>
</dbReference>
<sequence>MNFLPPAHQDFLQKIIFSAQNNRLKKIKKYFFYFATAPTKRL</sequence>
<comment type="caution">
    <text evidence="1">The sequence shown here is derived from an EMBL/GenBank/DDBJ whole genome shotgun (WGS) entry which is preliminary data.</text>
</comment>
<reference evidence="1 2" key="1">
    <citation type="submission" date="2015-02" db="EMBL/GenBank/DDBJ databases">
        <title>Single-cell genomics of uncultivated deep-branching MTB reveals a conserved set of magnetosome genes.</title>
        <authorList>
            <person name="Kolinko S."/>
            <person name="Richter M."/>
            <person name="Glockner F.O."/>
            <person name="Brachmann A."/>
            <person name="Schuler D."/>
        </authorList>
    </citation>
    <scope>NUCLEOTIDE SEQUENCE [LARGE SCALE GENOMIC DNA]</scope>
    <source>
        <strain evidence="1">SKK-01</strain>
    </source>
</reference>
<gene>
    <name evidence="1" type="ORF">OMAG_001695</name>
</gene>
<evidence type="ECO:0000313" key="1">
    <source>
        <dbReference type="EMBL" id="KJJ84435.1"/>
    </source>
</evidence>
<keyword evidence="2" id="KW-1185">Reference proteome</keyword>
<dbReference type="Proteomes" id="UP000033428">
    <property type="component" value="Unassembled WGS sequence"/>
</dbReference>
<dbReference type="AlphaFoldDB" id="A0A0F0CSL1"/>
<accession>A0A0F0CSL1</accession>
<organism evidence="1 2">
    <name type="scientific">Candidatus Omnitrophus magneticus</name>
    <dbReference type="NCBI Taxonomy" id="1609969"/>
    <lineage>
        <taxon>Bacteria</taxon>
        <taxon>Pseudomonadati</taxon>
        <taxon>Candidatus Omnitrophota</taxon>
        <taxon>Candidatus Omnitrophus</taxon>
    </lineage>
</organism>